<dbReference type="Pfam" id="PF00155">
    <property type="entry name" value="Aminotran_1_2"/>
    <property type="match status" value="1"/>
</dbReference>
<dbReference type="Proteomes" id="UP001220010">
    <property type="component" value="Unassembled WGS sequence"/>
</dbReference>
<evidence type="ECO:0000256" key="4">
    <source>
        <dbReference type="RuleBase" id="RU000481"/>
    </source>
</evidence>
<dbReference type="CDD" id="cd00609">
    <property type="entry name" value="AAT_like"/>
    <property type="match status" value="1"/>
</dbReference>
<keyword evidence="2 4" id="KW-0032">Aminotransferase</keyword>
<comment type="cofactor">
    <cofactor evidence="1 4">
        <name>pyridoxal 5'-phosphate</name>
        <dbReference type="ChEBI" id="CHEBI:597326"/>
    </cofactor>
</comment>
<evidence type="ECO:0000313" key="7">
    <source>
        <dbReference type="Proteomes" id="UP001220010"/>
    </source>
</evidence>
<dbReference type="Gene3D" id="3.40.640.10">
    <property type="entry name" value="Type I PLP-dependent aspartate aminotransferase-like (Major domain)"/>
    <property type="match status" value="1"/>
</dbReference>
<dbReference type="InterPro" id="IPR015422">
    <property type="entry name" value="PyrdxlP-dep_Trfase_small"/>
</dbReference>
<dbReference type="InterPro" id="IPR004838">
    <property type="entry name" value="NHTrfase_class1_PyrdxlP-BS"/>
</dbReference>
<dbReference type="InterPro" id="IPR015421">
    <property type="entry name" value="PyrdxlP-dep_Trfase_major"/>
</dbReference>
<evidence type="ECO:0000256" key="2">
    <source>
        <dbReference type="ARBA" id="ARBA00022576"/>
    </source>
</evidence>
<comment type="caution">
    <text evidence="6">The sequence shown here is derived from an EMBL/GenBank/DDBJ whole genome shotgun (WGS) entry which is preliminary data.</text>
</comment>
<evidence type="ECO:0000256" key="3">
    <source>
        <dbReference type="ARBA" id="ARBA00022679"/>
    </source>
</evidence>
<name>A0ABT5X8K9_9EURY</name>
<protein>
    <recommendedName>
        <fullName evidence="4">Aminotransferase</fullName>
        <ecNumber evidence="4">2.6.1.-</ecNumber>
    </recommendedName>
</protein>
<accession>A0ABT5X8K9</accession>
<evidence type="ECO:0000256" key="1">
    <source>
        <dbReference type="ARBA" id="ARBA00001933"/>
    </source>
</evidence>
<dbReference type="GO" id="GO:0010285">
    <property type="term" value="F:L,L-diaminopimelate aminotransferase activity"/>
    <property type="evidence" value="ECO:0007669"/>
    <property type="project" value="UniProtKB-EC"/>
</dbReference>
<dbReference type="InterPro" id="IPR015424">
    <property type="entry name" value="PyrdxlP-dep_Trfase"/>
</dbReference>
<keyword evidence="3 4" id="KW-0808">Transferase</keyword>
<dbReference type="PANTHER" id="PTHR42832">
    <property type="entry name" value="AMINO ACID AMINOTRANSFERASE"/>
    <property type="match status" value="1"/>
</dbReference>
<reference evidence="6 7" key="1">
    <citation type="submission" date="2023-03" db="EMBL/GenBank/DDBJ databases">
        <title>WGS of Methanotrichaceae archaeon Mx.</title>
        <authorList>
            <person name="Sorokin D.Y."/>
            <person name="Merkel A.Y."/>
        </authorList>
    </citation>
    <scope>NUCLEOTIDE SEQUENCE [LARGE SCALE GENOMIC DNA]</scope>
    <source>
        <strain evidence="6 7">Mx</strain>
    </source>
</reference>
<proteinExistence type="inferred from homology"/>
<evidence type="ECO:0000259" key="5">
    <source>
        <dbReference type="Pfam" id="PF00155"/>
    </source>
</evidence>
<dbReference type="PANTHER" id="PTHR42832:SF3">
    <property type="entry name" value="L-GLUTAMINE--4-(METHYLSULFANYL)-2-OXOBUTANOATE AMINOTRANSFERASE"/>
    <property type="match status" value="1"/>
</dbReference>
<dbReference type="RefSeq" id="WP_316966777.1">
    <property type="nucleotide sequence ID" value="NZ_JARFPK010000025.1"/>
</dbReference>
<dbReference type="Gene3D" id="3.90.1150.10">
    <property type="entry name" value="Aspartate Aminotransferase, domain 1"/>
    <property type="match status" value="1"/>
</dbReference>
<dbReference type="EMBL" id="JARFPK010000025">
    <property type="protein sequence ID" value="MDF0591034.1"/>
    <property type="molecule type" value="Genomic_DNA"/>
</dbReference>
<gene>
    <name evidence="6" type="ORF">P0O15_07620</name>
</gene>
<dbReference type="SUPFAM" id="SSF53383">
    <property type="entry name" value="PLP-dependent transferases"/>
    <property type="match status" value="1"/>
</dbReference>
<comment type="similarity">
    <text evidence="4">Belongs to the class-I pyridoxal-phosphate-dependent aminotransferase family.</text>
</comment>
<dbReference type="InterPro" id="IPR050881">
    <property type="entry name" value="LL-DAP_aminotransferase"/>
</dbReference>
<keyword evidence="7" id="KW-1185">Reference proteome</keyword>
<dbReference type="InterPro" id="IPR004839">
    <property type="entry name" value="Aminotransferase_I/II_large"/>
</dbReference>
<evidence type="ECO:0000313" key="6">
    <source>
        <dbReference type="EMBL" id="MDF0591034.1"/>
    </source>
</evidence>
<dbReference type="PROSITE" id="PS00105">
    <property type="entry name" value="AA_TRANSFER_CLASS_1"/>
    <property type="match status" value="1"/>
</dbReference>
<organism evidence="6 7">
    <name type="scientific">Candidatus Methanocrinis natronophilus</name>
    <dbReference type="NCBI Taxonomy" id="3033396"/>
    <lineage>
        <taxon>Archaea</taxon>
        <taxon>Methanobacteriati</taxon>
        <taxon>Methanobacteriota</taxon>
        <taxon>Stenosarchaea group</taxon>
        <taxon>Methanomicrobia</taxon>
        <taxon>Methanotrichales</taxon>
        <taxon>Methanotrichaceae</taxon>
        <taxon>Methanocrinis</taxon>
    </lineage>
</organism>
<dbReference type="NCBIfam" id="NF006756">
    <property type="entry name" value="PRK09276.1"/>
    <property type="match status" value="1"/>
</dbReference>
<sequence length="388" mass="42695">MYSDRIKSLPPYPFAAIDRAKLAARKKGVDVIDLGVGDPDLPTPQIIIEALCNAAKDPQNHRYPSYEGKIEFRTAVSEWYKETFGVDLDPESEVLALIGSKEGIAHGPLAFLNPGNLALVPDPAYPVYKTAVEFAGGVPVILPLKRENGFLPDLDAITSDVARKARLIFLNYPNNPTGACADLGFFKKLVDFATDNNLIVLHDNPYSEVYFGDGRPPSILEVEGAREVAVEFHSLSKTCNMTGWRAGFVVGNEEIVQGIGNVKSNIDSGNFGAVQDAGIVALRRSREIAAGMRETYRERVELLYSGLKKIGLEVEKPEATFYLWAWTGGRSKEYTRKLIDKLGIVATPGVGFGDYGEGYVRFSVTQPTERIAEAVERMERMVAEERSL</sequence>
<dbReference type="EC" id="2.6.1.-" evidence="4"/>
<feature type="domain" description="Aminotransferase class I/classII large" evidence="5">
    <location>
        <begin position="30"/>
        <end position="377"/>
    </location>
</feature>